<name>A0A3S0N6C6_9VIBR</name>
<evidence type="ECO:0000256" key="2">
    <source>
        <dbReference type="ARBA" id="ARBA00021622"/>
    </source>
</evidence>
<dbReference type="OrthoDB" id="6271315at2"/>
<dbReference type="EMBL" id="RXZH01000002">
    <property type="protein sequence ID" value="RTZ16654.1"/>
    <property type="molecule type" value="Genomic_DNA"/>
</dbReference>
<comment type="similarity">
    <text evidence="1">Belongs to the type III secretion exporter family.</text>
</comment>
<protein>
    <recommendedName>
        <fullName evidence="2">Flagellar biosynthetic protein FlhB</fullName>
    </recommendedName>
</protein>
<keyword evidence="3" id="KW-1006">Bacterial flagellum protein export</keyword>
<evidence type="ECO:0000256" key="3">
    <source>
        <dbReference type="ARBA" id="ARBA00023225"/>
    </source>
</evidence>
<dbReference type="PANTHER" id="PTHR30531:SF12">
    <property type="entry name" value="FLAGELLAR BIOSYNTHETIC PROTEIN FLHB"/>
    <property type="match status" value="1"/>
</dbReference>
<dbReference type="GO" id="GO:0005886">
    <property type="term" value="C:plasma membrane"/>
    <property type="evidence" value="ECO:0007669"/>
    <property type="project" value="TreeGrafter"/>
</dbReference>
<feature type="transmembrane region" description="Helical" evidence="5">
    <location>
        <begin position="179"/>
        <end position="204"/>
    </location>
</feature>
<dbReference type="SUPFAM" id="SSF160544">
    <property type="entry name" value="EscU C-terminal domain-like"/>
    <property type="match status" value="1"/>
</dbReference>
<dbReference type="Proteomes" id="UP000268973">
    <property type="component" value="Unassembled WGS sequence"/>
</dbReference>
<dbReference type="Gene3D" id="3.40.1690.10">
    <property type="entry name" value="secretion proteins EscU"/>
    <property type="match status" value="1"/>
</dbReference>
<evidence type="ECO:0000256" key="1">
    <source>
        <dbReference type="ARBA" id="ARBA00010690"/>
    </source>
</evidence>
<feature type="transmembrane region" description="Helical" evidence="5">
    <location>
        <begin position="80"/>
        <end position="102"/>
    </location>
</feature>
<keyword evidence="5" id="KW-1133">Transmembrane helix</keyword>
<dbReference type="InterPro" id="IPR006135">
    <property type="entry name" value="T3SS_substrate_exporter"/>
</dbReference>
<gene>
    <name evidence="6" type="ORF">EJ063_07625</name>
</gene>
<dbReference type="PANTHER" id="PTHR30531">
    <property type="entry name" value="FLAGELLAR BIOSYNTHETIC PROTEIN FLHB"/>
    <property type="match status" value="1"/>
</dbReference>
<comment type="caution">
    <text evidence="6">The sequence shown here is derived from an EMBL/GenBank/DDBJ whole genome shotgun (WGS) entry which is preliminary data.</text>
</comment>
<evidence type="ECO:0000256" key="4">
    <source>
        <dbReference type="ARBA" id="ARBA00025078"/>
    </source>
</evidence>
<keyword evidence="7" id="KW-1185">Reference proteome</keyword>
<dbReference type="PRINTS" id="PR00950">
    <property type="entry name" value="TYPE3IMSPROT"/>
</dbReference>
<proteinExistence type="inferred from homology"/>
<evidence type="ECO:0000313" key="7">
    <source>
        <dbReference type="Proteomes" id="UP000268973"/>
    </source>
</evidence>
<keyword evidence="3" id="KW-0653">Protein transport</keyword>
<dbReference type="RefSeq" id="WP_126573590.1">
    <property type="nucleotide sequence ID" value="NZ_RXZH01000002.1"/>
</dbReference>
<comment type="function">
    <text evidence="4">Required for formation of the rod structure in the basal body of the flagellar apparatus. Together with FliI and FliH, may constitute the export apparatus of flagellin.</text>
</comment>
<feature type="transmembrane region" description="Helical" evidence="5">
    <location>
        <begin position="32"/>
        <end position="54"/>
    </location>
</feature>
<keyword evidence="3" id="KW-0813">Transport</keyword>
<organism evidence="6 7">
    <name type="scientific">Vibrio aquaticus</name>
    <dbReference type="NCBI Taxonomy" id="2496559"/>
    <lineage>
        <taxon>Bacteria</taxon>
        <taxon>Pseudomonadati</taxon>
        <taxon>Pseudomonadota</taxon>
        <taxon>Gammaproteobacteria</taxon>
        <taxon>Vibrionales</taxon>
        <taxon>Vibrionaceae</taxon>
        <taxon>Vibrio</taxon>
    </lineage>
</organism>
<keyword evidence="5" id="KW-0812">Transmembrane</keyword>
<evidence type="ECO:0000256" key="5">
    <source>
        <dbReference type="SAM" id="Phobius"/>
    </source>
</evidence>
<evidence type="ECO:0000313" key="6">
    <source>
        <dbReference type="EMBL" id="RTZ16654.1"/>
    </source>
</evidence>
<dbReference type="GO" id="GO:0009306">
    <property type="term" value="P:protein secretion"/>
    <property type="evidence" value="ECO:0007669"/>
    <property type="project" value="InterPro"/>
</dbReference>
<sequence length="348" mass="40135">MSDDSSEPKVFPPSAKKLLDLKKKGQIPKSELVEPTLDVVGFCLITTYFLYFIFDNWNYIFESVLSDNVANVTTMLMEGLYSVSFVLLFLKIVLSVINWTAIKKGIFSTSEIKFKIEKVNPVNGFKNNYGPDGIARSSKKLVEALMLLFILKYIFDVIGTEELDRLSNINNKTYYIYQLLSYIIGLCVIFFIYGTVVGIVDFTFEDFQFKKKNRMTFTELKNEMKDTEGNPEVKSERKRLMKDIMQEPMSKSRKPTFALANPTHILIPISYDWATGKTPYVLNISTDSLAQHEKQKLIDRDIPVIEHVPLTRAIYKSMKTGNAEIPQEFYKQIAFILDALERYQNENK</sequence>
<dbReference type="Pfam" id="PF01312">
    <property type="entry name" value="Bac_export_2"/>
    <property type="match status" value="1"/>
</dbReference>
<keyword evidence="5" id="KW-0472">Membrane</keyword>
<dbReference type="InterPro" id="IPR029025">
    <property type="entry name" value="T3SS_substrate_exporter_C"/>
</dbReference>
<reference evidence="6 7" key="1">
    <citation type="submission" date="2018-12" db="EMBL/GenBank/DDBJ databases">
        <title>Vibrio sp. isolated from China Sea.</title>
        <authorList>
            <person name="Li Y."/>
        </authorList>
    </citation>
    <scope>NUCLEOTIDE SEQUENCE [LARGE SCALE GENOMIC DNA]</scope>
    <source>
        <strain evidence="6 7">BEI207</strain>
    </source>
</reference>
<dbReference type="AlphaFoldDB" id="A0A3S0N6C6"/>
<accession>A0A3S0N6C6</accession>